<dbReference type="PROSITE" id="PS50937">
    <property type="entry name" value="HTH_MERR_2"/>
    <property type="match status" value="1"/>
</dbReference>
<dbReference type="Proteomes" id="UP000550354">
    <property type="component" value="Unassembled WGS sequence"/>
</dbReference>
<dbReference type="AlphaFoldDB" id="A0A838XN96"/>
<gene>
    <name evidence="3" type="ORF">H1W00_08090</name>
</gene>
<evidence type="ECO:0000256" key="1">
    <source>
        <dbReference type="ARBA" id="ARBA00023125"/>
    </source>
</evidence>
<dbReference type="SMART" id="SM00422">
    <property type="entry name" value="HTH_MERR"/>
    <property type="match status" value="1"/>
</dbReference>
<accession>A0A838XN96</accession>
<dbReference type="GO" id="GO:0003700">
    <property type="term" value="F:DNA-binding transcription factor activity"/>
    <property type="evidence" value="ECO:0007669"/>
    <property type="project" value="InterPro"/>
</dbReference>
<dbReference type="InterPro" id="IPR047057">
    <property type="entry name" value="MerR_fam"/>
</dbReference>
<evidence type="ECO:0000313" key="3">
    <source>
        <dbReference type="EMBL" id="MBA4608433.1"/>
    </source>
</evidence>
<dbReference type="PANTHER" id="PTHR30204:SF98">
    <property type="entry name" value="HTH-TYPE TRANSCRIPTIONAL REGULATOR ADHR"/>
    <property type="match status" value="1"/>
</dbReference>
<proteinExistence type="predicted"/>
<dbReference type="GO" id="GO:0003677">
    <property type="term" value="F:DNA binding"/>
    <property type="evidence" value="ECO:0007669"/>
    <property type="project" value="UniProtKB-KW"/>
</dbReference>
<sequence>MRLAELSARSGLPTATIKYYLRAGLVPPGATEGATWARYDESHLRRLRLVRALTDVAGLALEEVRAVVAALDASGSLHEARGVTQWHLSAPVQDEPSEESRRQVDALLARRGWDLEPDSPHRRTLAAALDTVDELDFPATDEVLDAYAEAAATVAAVDVPRVTSETDPIVAAEKLIVGTLLYEPVLTTLRRMAHEAGSGVSSWTGGS</sequence>
<dbReference type="SUPFAM" id="SSF46955">
    <property type="entry name" value="Putative DNA-binding domain"/>
    <property type="match status" value="1"/>
</dbReference>
<evidence type="ECO:0000313" key="4">
    <source>
        <dbReference type="Proteomes" id="UP000550354"/>
    </source>
</evidence>
<dbReference type="EMBL" id="JACEOG010000001">
    <property type="protein sequence ID" value="MBA4608433.1"/>
    <property type="molecule type" value="Genomic_DNA"/>
</dbReference>
<dbReference type="Pfam" id="PF13411">
    <property type="entry name" value="MerR_1"/>
    <property type="match status" value="1"/>
</dbReference>
<reference evidence="3 4" key="1">
    <citation type="submission" date="2020-07" db="EMBL/GenBank/DDBJ databases">
        <title>Draft genome and description of Aeromicrobium phoceense strain Marseille-Q0843 isolated from healthy skin swab.</title>
        <authorList>
            <person name="Boxberger M."/>
            <person name="La Scola B."/>
        </authorList>
    </citation>
    <scope>NUCLEOTIDE SEQUENCE [LARGE SCALE GENOMIC DNA]</scope>
    <source>
        <strain evidence="3 4">Marseille-Q0843</strain>
    </source>
</reference>
<keyword evidence="4" id="KW-1185">Reference proteome</keyword>
<dbReference type="Gene3D" id="1.10.1660.10">
    <property type="match status" value="1"/>
</dbReference>
<dbReference type="PANTHER" id="PTHR30204">
    <property type="entry name" value="REDOX-CYCLING DRUG-SENSING TRANSCRIPTIONAL ACTIVATOR SOXR"/>
    <property type="match status" value="1"/>
</dbReference>
<feature type="domain" description="HTH merR-type" evidence="2">
    <location>
        <begin position="1"/>
        <end position="70"/>
    </location>
</feature>
<dbReference type="InterPro" id="IPR000551">
    <property type="entry name" value="MerR-type_HTH_dom"/>
</dbReference>
<dbReference type="InterPro" id="IPR009061">
    <property type="entry name" value="DNA-bd_dom_put_sf"/>
</dbReference>
<evidence type="ECO:0000259" key="2">
    <source>
        <dbReference type="PROSITE" id="PS50937"/>
    </source>
</evidence>
<comment type="caution">
    <text evidence="3">The sequence shown here is derived from an EMBL/GenBank/DDBJ whole genome shotgun (WGS) entry which is preliminary data.</text>
</comment>
<keyword evidence="1" id="KW-0238">DNA-binding</keyword>
<organism evidence="3 4">
    <name type="scientific">Aeromicrobium phoceense</name>
    <dbReference type="NCBI Taxonomy" id="2754045"/>
    <lineage>
        <taxon>Bacteria</taxon>
        <taxon>Bacillati</taxon>
        <taxon>Actinomycetota</taxon>
        <taxon>Actinomycetes</taxon>
        <taxon>Propionibacteriales</taxon>
        <taxon>Nocardioidaceae</taxon>
        <taxon>Aeromicrobium</taxon>
    </lineage>
</organism>
<protein>
    <submittedName>
        <fullName evidence="3">MerR family transcriptional regulator</fullName>
    </submittedName>
</protein>
<dbReference type="RefSeq" id="WP_181755234.1">
    <property type="nucleotide sequence ID" value="NZ_JACEOG010000001.1"/>
</dbReference>
<name>A0A838XN96_9ACTN</name>